<name>A0AAN8IJ99_TRICO</name>
<evidence type="ECO:0000313" key="1">
    <source>
        <dbReference type="EMBL" id="KAK5972513.1"/>
    </source>
</evidence>
<keyword evidence="2" id="KW-1185">Reference proteome</keyword>
<reference evidence="1 2" key="1">
    <citation type="submission" date="2019-10" db="EMBL/GenBank/DDBJ databases">
        <title>Assembly and Annotation for the nematode Trichostrongylus colubriformis.</title>
        <authorList>
            <person name="Martin J."/>
        </authorList>
    </citation>
    <scope>NUCLEOTIDE SEQUENCE [LARGE SCALE GENOMIC DNA]</scope>
    <source>
        <strain evidence="1">G859</strain>
        <tissue evidence="1">Whole worm</tissue>
    </source>
</reference>
<dbReference type="EMBL" id="WIXE01016583">
    <property type="protein sequence ID" value="KAK5972513.1"/>
    <property type="molecule type" value="Genomic_DNA"/>
</dbReference>
<dbReference type="Proteomes" id="UP001331761">
    <property type="component" value="Unassembled WGS sequence"/>
</dbReference>
<accession>A0AAN8IJ99</accession>
<dbReference type="AlphaFoldDB" id="A0AAN8IJ99"/>
<evidence type="ECO:0000313" key="2">
    <source>
        <dbReference type="Proteomes" id="UP001331761"/>
    </source>
</evidence>
<gene>
    <name evidence="1" type="ORF">GCK32_009511</name>
</gene>
<organism evidence="1 2">
    <name type="scientific">Trichostrongylus colubriformis</name>
    <name type="common">Black scour worm</name>
    <dbReference type="NCBI Taxonomy" id="6319"/>
    <lineage>
        <taxon>Eukaryota</taxon>
        <taxon>Metazoa</taxon>
        <taxon>Ecdysozoa</taxon>
        <taxon>Nematoda</taxon>
        <taxon>Chromadorea</taxon>
        <taxon>Rhabditida</taxon>
        <taxon>Rhabditina</taxon>
        <taxon>Rhabditomorpha</taxon>
        <taxon>Strongyloidea</taxon>
        <taxon>Trichostrongylidae</taxon>
        <taxon>Trichostrongylus</taxon>
    </lineage>
</organism>
<comment type="caution">
    <text evidence="1">The sequence shown here is derived from an EMBL/GenBank/DDBJ whole genome shotgun (WGS) entry which is preliminary data.</text>
</comment>
<sequence>MEVTCMAYSKNKLLTVECLHPRIALQRDTSRIHLSNISARVRGERASDKDKIKNLSADEKRFDQFGRALFSDGRVQLSETNNDYEQGGSLRVLFCAALDSFVRCDRLLEQEQMTVLEKREKFWKLWHCGDNVHMKPMYPCVEKLCENWDKNIVELKFGTDVNKFCKSVNMC</sequence>
<proteinExistence type="predicted"/>
<protein>
    <submittedName>
        <fullName evidence="1">Uncharacterized protein</fullName>
    </submittedName>
</protein>